<gene>
    <name evidence="1" type="ORF">OSTQU699_LOCUS7944</name>
</gene>
<dbReference type="SUPFAM" id="SSF55729">
    <property type="entry name" value="Acyl-CoA N-acyltransferases (Nat)"/>
    <property type="match status" value="1"/>
</dbReference>
<dbReference type="Gene3D" id="3.40.630.30">
    <property type="match status" value="1"/>
</dbReference>
<keyword evidence="2" id="KW-1185">Reference proteome</keyword>
<dbReference type="Proteomes" id="UP000708148">
    <property type="component" value="Unassembled WGS sequence"/>
</dbReference>
<accession>A0A8S1J5X2</accession>
<dbReference type="OrthoDB" id="41238at2759"/>
<organism evidence="1 2">
    <name type="scientific">Ostreobium quekettii</name>
    <dbReference type="NCBI Taxonomy" id="121088"/>
    <lineage>
        <taxon>Eukaryota</taxon>
        <taxon>Viridiplantae</taxon>
        <taxon>Chlorophyta</taxon>
        <taxon>core chlorophytes</taxon>
        <taxon>Ulvophyceae</taxon>
        <taxon>TCBD clade</taxon>
        <taxon>Bryopsidales</taxon>
        <taxon>Ostreobineae</taxon>
        <taxon>Ostreobiaceae</taxon>
        <taxon>Ostreobium</taxon>
    </lineage>
</organism>
<dbReference type="InterPro" id="IPR051908">
    <property type="entry name" value="Ribosomal_N-acetyltransferase"/>
</dbReference>
<protein>
    <recommendedName>
        <fullName evidence="3">Acyl-CoA N-acyltransferase</fullName>
    </recommendedName>
</protein>
<evidence type="ECO:0008006" key="3">
    <source>
        <dbReference type="Google" id="ProtNLM"/>
    </source>
</evidence>
<dbReference type="GO" id="GO:0008999">
    <property type="term" value="F:protein-N-terminal-alanine acetyltransferase activity"/>
    <property type="evidence" value="ECO:0007669"/>
    <property type="project" value="TreeGrafter"/>
</dbReference>
<dbReference type="EMBL" id="CAJHUC010001880">
    <property type="protein sequence ID" value="CAD7702587.1"/>
    <property type="molecule type" value="Genomic_DNA"/>
</dbReference>
<evidence type="ECO:0000313" key="2">
    <source>
        <dbReference type="Proteomes" id="UP000708148"/>
    </source>
</evidence>
<comment type="caution">
    <text evidence="1">The sequence shown here is derived from an EMBL/GenBank/DDBJ whole genome shotgun (WGS) entry which is preliminary data.</text>
</comment>
<evidence type="ECO:0000313" key="1">
    <source>
        <dbReference type="EMBL" id="CAD7702587.1"/>
    </source>
</evidence>
<sequence length="104" mass="11632">MVRRAFELGYRRCEWKCDSLNAPSVAAAQRLGFRPEGVLRSAVVYKGRNRDTAYFSILEDEWPGVRGAVEAWLDSSNFDDGGRQRATLAELRATRAPAVARAVE</sequence>
<dbReference type="AlphaFoldDB" id="A0A8S1J5X2"/>
<dbReference type="PANTHER" id="PTHR43441">
    <property type="entry name" value="RIBOSOMAL-PROTEIN-SERINE ACETYLTRANSFERASE"/>
    <property type="match status" value="1"/>
</dbReference>
<proteinExistence type="predicted"/>
<reference evidence="1" key="1">
    <citation type="submission" date="2020-12" db="EMBL/GenBank/DDBJ databases">
        <authorList>
            <person name="Iha C."/>
        </authorList>
    </citation>
    <scope>NUCLEOTIDE SEQUENCE</scope>
</reference>
<dbReference type="InterPro" id="IPR016181">
    <property type="entry name" value="Acyl_CoA_acyltransferase"/>
</dbReference>
<dbReference type="PANTHER" id="PTHR43441:SF2">
    <property type="entry name" value="FAMILY ACETYLTRANSFERASE, PUTATIVE (AFU_ORTHOLOGUE AFUA_7G00850)-RELATED"/>
    <property type="match status" value="1"/>
</dbReference>
<name>A0A8S1J5X2_9CHLO</name>
<dbReference type="GO" id="GO:1990189">
    <property type="term" value="F:protein N-terminal-serine acetyltransferase activity"/>
    <property type="evidence" value="ECO:0007669"/>
    <property type="project" value="TreeGrafter"/>
</dbReference>